<evidence type="ECO:0000256" key="1">
    <source>
        <dbReference type="SAM" id="Phobius"/>
    </source>
</evidence>
<keyword evidence="1" id="KW-0812">Transmembrane</keyword>
<keyword evidence="1" id="KW-1133">Transmembrane helix</keyword>
<feature type="transmembrane region" description="Helical" evidence="1">
    <location>
        <begin position="167"/>
        <end position="186"/>
    </location>
</feature>
<feature type="transmembrane region" description="Helical" evidence="1">
    <location>
        <begin position="100"/>
        <end position="124"/>
    </location>
</feature>
<accession>A0A0D8IZA0</accession>
<dbReference type="EMBL" id="JXXK01000011">
    <property type="protein sequence ID" value="KJF39997.1"/>
    <property type="molecule type" value="Genomic_DNA"/>
</dbReference>
<organism evidence="2 3">
    <name type="scientific">Ruthenibacterium lactatiformans</name>
    <dbReference type="NCBI Taxonomy" id="1550024"/>
    <lineage>
        <taxon>Bacteria</taxon>
        <taxon>Bacillati</taxon>
        <taxon>Bacillota</taxon>
        <taxon>Clostridia</taxon>
        <taxon>Eubacteriales</taxon>
        <taxon>Oscillospiraceae</taxon>
        <taxon>Ruthenibacterium</taxon>
    </lineage>
</organism>
<evidence type="ECO:0000313" key="2">
    <source>
        <dbReference type="EMBL" id="KJF39997.1"/>
    </source>
</evidence>
<reference evidence="2" key="1">
    <citation type="submission" date="2015-02" db="EMBL/GenBank/DDBJ databases">
        <title>A novel member of the family Ruminococcaceae isolated from human feces.</title>
        <authorList>
            <person name="Shkoporov A.N."/>
            <person name="Chaplin A.V."/>
            <person name="Motuzova O.V."/>
            <person name="Kafarskaia L.I."/>
            <person name="Khokhlova E.V."/>
            <person name="Efimov B.A."/>
        </authorList>
    </citation>
    <scope>NUCLEOTIDE SEQUENCE [LARGE SCALE GENOMIC DNA]</scope>
    <source>
        <strain evidence="2">585-1</strain>
    </source>
</reference>
<keyword evidence="1" id="KW-0472">Membrane</keyword>
<dbReference type="PATRIC" id="fig|1550024.3.peg.2142"/>
<feature type="transmembrane region" description="Helical" evidence="1">
    <location>
        <begin position="136"/>
        <end position="155"/>
    </location>
</feature>
<protein>
    <submittedName>
        <fullName evidence="2">Membrane protein</fullName>
    </submittedName>
</protein>
<comment type="caution">
    <text evidence="2">The sequence shown here is derived from an EMBL/GenBank/DDBJ whole genome shotgun (WGS) entry which is preliminary data.</text>
</comment>
<feature type="transmembrane region" description="Helical" evidence="1">
    <location>
        <begin position="192"/>
        <end position="211"/>
    </location>
</feature>
<evidence type="ECO:0000313" key="3">
    <source>
        <dbReference type="Proteomes" id="UP000032483"/>
    </source>
</evidence>
<feature type="transmembrane region" description="Helical" evidence="1">
    <location>
        <begin position="35"/>
        <end position="52"/>
    </location>
</feature>
<dbReference type="Proteomes" id="UP000032483">
    <property type="component" value="Unassembled WGS sequence"/>
</dbReference>
<dbReference type="AlphaFoldDB" id="A0A0D8IZA0"/>
<feature type="transmembrane region" description="Helical" evidence="1">
    <location>
        <begin position="12"/>
        <end position="28"/>
    </location>
</feature>
<gene>
    <name evidence="2" type="ORF">TQ39_09420</name>
</gene>
<dbReference type="RefSeq" id="WP_050005373.1">
    <property type="nucleotide sequence ID" value="NZ_DAWBJP010000011.1"/>
</dbReference>
<keyword evidence="3" id="KW-1185">Reference proteome</keyword>
<proteinExistence type="predicted"/>
<name>A0A0D8IZA0_9FIRM</name>
<sequence>MQAIMETLFDAAYLVTVVTLGCIMVKSAQDRETKLFGWMAVILGCGDAFHLVPRAWALCTDGLAAHAAALGAGKFITSIIMTIFYVILYHIGKRRYGLHIRALTGAVYALAAARIGLCLFPQNAWLSANPPLSWGIWRNVPFALLGALVIVVFLRGARQAGDRAFRWMWLAIVLSFAFYIPVVLWADIVPLVGMLMIPKTCAYVWVVWMGFSDMHRKRKETVK</sequence>
<feature type="transmembrane region" description="Helical" evidence="1">
    <location>
        <begin position="64"/>
        <end position="88"/>
    </location>
</feature>
<dbReference type="GeneID" id="42856804"/>